<reference evidence="3" key="2">
    <citation type="submission" date="2019-09" db="UniProtKB">
        <authorList>
            <consortium name="WormBaseParasite"/>
        </authorList>
    </citation>
    <scope>IDENTIFICATION</scope>
</reference>
<dbReference type="WBParaSite" id="HPBE_0000594201-mRNA-1">
    <property type="protein sequence ID" value="HPBE_0000594201-mRNA-1"/>
    <property type="gene ID" value="HPBE_0000594201"/>
</dbReference>
<accession>A0A3P7X022</accession>
<evidence type="ECO:0000313" key="1">
    <source>
        <dbReference type="EMBL" id="VDO66326.1"/>
    </source>
</evidence>
<reference evidence="1 2" key="1">
    <citation type="submission" date="2018-11" db="EMBL/GenBank/DDBJ databases">
        <authorList>
            <consortium name="Pathogen Informatics"/>
        </authorList>
    </citation>
    <scope>NUCLEOTIDE SEQUENCE [LARGE SCALE GENOMIC DNA]</scope>
</reference>
<dbReference type="Proteomes" id="UP000050761">
    <property type="component" value="Unassembled WGS sequence"/>
</dbReference>
<gene>
    <name evidence="1" type="ORF">HPBE_LOCUS5943</name>
</gene>
<accession>A0A183FGW1</accession>
<sequence>MGASIIVKEVNIPPPQPFARHDLSQLLQLCSVDVRCYCAAVVKELMIEIPRESHQQHSITFLWLMSALRLWFSLREPLGLPSMVNEEDPGFVSRDDVLEKVLITKRTRRD</sequence>
<keyword evidence="2" id="KW-1185">Reference proteome</keyword>
<name>A0A183FGW1_HELPZ</name>
<organism evidence="2 3">
    <name type="scientific">Heligmosomoides polygyrus</name>
    <name type="common">Parasitic roundworm</name>
    <dbReference type="NCBI Taxonomy" id="6339"/>
    <lineage>
        <taxon>Eukaryota</taxon>
        <taxon>Metazoa</taxon>
        <taxon>Ecdysozoa</taxon>
        <taxon>Nematoda</taxon>
        <taxon>Chromadorea</taxon>
        <taxon>Rhabditida</taxon>
        <taxon>Rhabditina</taxon>
        <taxon>Rhabditomorpha</taxon>
        <taxon>Strongyloidea</taxon>
        <taxon>Heligmosomidae</taxon>
        <taxon>Heligmosomoides</taxon>
    </lineage>
</organism>
<proteinExistence type="predicted"/>
<protein>
    <submittedName>
        <fullName evidence="3">Rho-GAP domain-containing protein</fullName>
    </submittedName>
</protein>
<evidence type="ECO:0000313" key="3">
    <source>
        <dbReference type="WBParaSite" id="HPBE_0000594201-mRNA-1"/>
    </source>
</evidence>
<evidence type="ECO:0000313" key="2">
    <source>
        <dbReference type="Proteomes" id="UP000050761"/>
    </source>
</evidence>
<dbReference type="AlphaFoldDB" id="A0A183FGW1"/>
<dbReference type="EMBL" id="UZAH01025567">
    <property type="protein sequence ID" value="VDO66326.1"/>
    <property type="molecule type" value="Genomic_DNA"/>
</dbReference>